<dbReference type="Gramene" id="EFJ22786">
    <property type="protein sequence ID" value="EFJ22786"/>
    <property type="gene ID" value="SELMODRAFT_415996"/>
</dbReference>
<accession>D8RXR5</accession>
<dbReference type="SUPFAM" id="SSF56112">
    <property type="entry name" value="Protein kinase-like (PK-like)"/>
    <property type="match status" value="1"/>
</dbReference>
<gene>
    <name evidence="1" type="ORF">SELMODRAFT_415996</name>
</gene>
<proteinExistence type="predicted"/>
<evidence type="ECO:0000313" key="2">
    <source>
        <dbReference type="Proteomes" id="UP000001514"/>
    </source>
</evidence>
<organism evidence="2">
    <name type="scientific">Selaginella moellendorffii</name>
    <name type="common">Spikemoss</name>
    <dbReference type="NCBI Taxonomy" id="88036"/>
    <lineage>
        <taxon>Eukaryota</taxon>
        <taxon>Viridiplantae</taxon>
        <taxon>Streptophyta</taxon>
        <taxon>Embryophyta</taxon>
        <taxon>Tracheophyta</taxon>
        <taxon>Lycopodiopsida</taxon>
        <taxon>Selaginellales</taxon>
        <taxon>Selaginellaceae</taxon>
        <taxon>Selaginella</taxon>
    </lineage>
</organism>
<dbReference type="OrthoDB" id="544778at2759"/>
<dbReference type="Proteomes" id="UP000001514">
    <property type="component" value="Unassembled WGS sequence"/>
</dbReference>
<evidence type="ECO:0000313" key="1">
    <source>
        <dbReference type="EMBL" id="EFJ22786.1"/>
    </source>
</evidence>
<dbReference type="KEGG" id="smo:SELMODRAFT_415996"/>
<name>D8RXR5_SELML</name>
<dbReference type="eggNOG" id="ENOG502SU9T">
    <property type="taxonomic scope" value="Eukaryota"/>
</dbReference>
<dbReference type="InterPro" id="IPR011009">
    <property type="entry name" value="Kinase-like_dom_sf"/>
</dbReference>
<protein>
    <recommendedName>
        <fullName evidence="3">Protein kinase domain-containing protein</fullName>
    </recommendedName>
</protein>
<reference evidence="1 2" key="1">
    <citation type="journal article" date="2011" name="Science">
        <title>The Selaginella genome identifies genetic changes associated with the evolution of vascular plants.</title>
        <authorList>
            <person name="Banks J.A."/>
            <person name="Nishiyama T."/>
            <person name="Hasebe M."/>
            <person name="Bowman J.L."/>
            <person name="Gribskov M."/>
            <person name="dePamphilis C."/>
            <person name="Albert V.A."/>
            <person name="Aono N."/>
            <person name="Aoyama T."/>
            <person name="Ambrose B.A."/>
            <person name="Ashton N.W."/>
            <person name="Axtell M.J."/>
            <person name="Barker E."/>
            <person name="Barker M.S."/>
            <person name="Bennetzen J.L."/>
            <person name="Bonawitz N.D."/>
            <person name="Chapple C."/>
            <person name="Cheng C."/>
            <person name="Correa L.G."/>
            <person name="Dacre M."/>
            <person name="DeBarry J."/>
            <person name="Dreyer I."/>
            <person name="Elias M."/>
            <person name="Engstrom E.M."/>
            <person name="Estelle M."/>
            <person name="Feng L."/>
            <person name="Finet C."/>
            <person name="Floyd S.K."/>
            <person name="Frommer W.B."/>
            <person name="Fujita T."/>
            <person name="Gramzow L."/>
            <person name="Gutensohn M."/>
            <person name="Harholt J."/>
            <person name="Hattori M."/>
            <person name="Heyl A."/>
            <person name="Hirai T."/>
            <person name="Hiwatashi Y."/>
            <person name="Ishikawa M."/>
            <person name="Iwata M."/>
            <person name="Karol K.G."/>
            <person name="Koehler B."/>
            <person name="Kolukisaoglu U."/>
            <person name="Kubo M."/>
            <person name="Kurata T."/>
            <person name="Lalonde S."/>
            <person name="Li K."/>
            <person name="Li Y."/>
            <person name="Litt A."/>
            <person name="Lyons E."/>
            <person name="Manning G."/>
            <person name="Maruyama T."/>
            <person name="Michael T.P."/>
            <person name="Mikami K."/>
            <person name="Miyazaki S."/>
            <person name="Morinaga S."/>
            <person name="Murata T."/>
            <person name="Mueller-Roeber B."/>
            <person name="Nelson D.R."/>
            <person name="Obara M."/>
            <person name="Oguri Y."/>
            <person name="Olmstead R.G."/>
            <person name="Onodera N."/>
            <person name="Petersen B.L."/>
            <person name="Pils B."/>
            <person name="Prigge M."/>
            <person name="Rensing S.A."/>
            <person name="Riano-Pachon D.M."/>
            <person name="Roberts A.W."/>
            <person name="Sato Y."/>
            <person name="Scheller H.V."/>
            <person name="Schulz B."/>
            <person name="Schulz C."/>
            <person name="Shakirov E.V."/>
            <person name="Shibagaki N."/>
            <person name="Shinohara N."/>
            <person name="Shippen D.E."/>
            <person name="Soerensen I."/>
            <person name="Sotooka R."/>
            <person name="Sugimoto N."/>
            <person name="Sugita M."/>
            <person name="Sumikawa N."/>
            <person name="Tanurdzic M."/>
            <person name="Theissen G."/>
            <person name="Ulvskov P."/>
            <person name="Wakazuki S."/>
            <person name="Weng J.K."/>
            <person name="Willats W.W."/>
            <person name="Wipf D."/>
            <person name="Wolf P.G."/>
            <person name="Yang L."/>
            <person name="Zimmer A.D."/>
            <person name="Zhu Q."/>
            <person name="Mitros T."/>
            <person name="Hellsten U."/>
            <person name="Loque D."/>
            <person name="Otillar R."/>
            <person name="Salamov A."/>
            <person name="Schmutz J."/>
            <person name="Shapiro H."/>
            <person name="Lindquist E."/>
            <person name="Lucas S."/>
            <person name="Rokhsar D."/>
            <person name="Grigoriev I.V."/>
        </authorList>
    </citation>
    <scope>NUCLEOTIDE SEQUENCE [LARGE SCALE GENOMIC DNA]</scope>
</reference>
<evidence type="ECO:0008006" key="3">
    <source>
        <dbReference type="Google" id="ProtNLM"/>
    </source>
</evidence>
<dbReference type="EMBL" id="GL377594">
    <property type="protein sequence ID" value="EFJ22786.1"/>
    <property type="molecule type" value="Genomic_DNA"/>
</dbReference>
<sequence length="560" mass="63649">MDGVVVKQQQGQVIERFEAPITVKVILEELRESGYRGHLIRESTQLRVPPPTVLVPGDVVVLVEKRPREPSWFDEHDGLPSASAFAKDVAEMKKQLGKHDPVYDLGRNSAPMPLVLAHEAFAGYVQALDSHRLDVKDWTFVSRMMAMSGYFDQDVDRQAELLQCWKLFFEQNWPGKFKLTSSREPDILIQALVGGEWITVGIVVVKNEVGLGGEPCVESLKHYGSHATSRMRDMHWSYWTSCLPVLILEVVGPTIRVGGAIFHDSPGYEPFTPYLHMLKFLQDDEYLTRLARAIVAFPPAIVSISAFYAALAPMQPTQSYSERAVEAWWPSLLIAEKQRHPGLEVSQFTRQVYQRTEKRLIFLLKYSTGEERLMKFSQRYGADVHKAWSDAGFAPTFTIQTLVNGWKAISMEYYSPNTGWIPLNRLEPGPVNREHALDPSSWENCRQAVVKAYQSIHELYPYHVHGDLRKRNILFNLNSLKVAFVDFDWAGTSGDVRYPIFLNPNINWPQGVQACHPILPVHDKELLKLDLNLELNLWTPLERLKPCQRPSGHGGVHCSG</sequence>
<dbReference type="AlphaFoldDB" id="D8RXR5"/>
<dbReference type="STRING" id="88036.D8RXR5"/>
<keyword evidence="2" id="KW-1185">Reference proteome</keyword>
<dbReference type="HOGENOM" id="CLU_572931_0_0_1"/>
<dbReference type="InParanoid" id="D8RXR5"/>